<evidence type="ECO:0000313" key="3">
    <source>
        <dbReference type="Proteomes" id="UP000179807"/>
    </source>
</evidence>
<keyword evidence="3" id="KW-1185">Reference proteome</keyword>
<comment type="caution">
    <text evidence="2">The sequence shown here is derived from an EMBL/GenBank/DDBJ whole genome shotgun (WGS) entry which is preliminary data.</text>
</comment>
<dbReference type="GO" id="GO:0005525">
    <property type="term" value="F:GTP binding"/>
    <property type="evidence" value="ECO:0007669"/>
    <property type="project" value="InterPro"/>
</dbReference>
<dbReference type="InterPro" id="IPR005225">
    <property type="entry name" value="Small_GTP-bd"/>
</dbReference>
<dbReference type="NCBIfam" id="TIGR00231">
    <property type="entry name" value="small_GTP"/>
    <property type="match status" value="1"/>
</dbReference>
<protein>
    <submittedName>
        <fullName evidence="2">Ras-related protein Rab-5A</fullName>
    </submittedName>
</protein>
<dbReference type="EMBL" id="MLAK01000893">
    <property type="protein sequence ID" value="OHT01818.1"/>
    <property type="molecule type" value="Genomic_DNA"/>
</dbReference>
<dbReference type="AlphaFoldDB" id="A0A1J4JSU6"/>
<dbReference type="SUPFAM" id="SSF52540">
    <property type="entry name" value="P-loop containing nucleoside triphosphate hydrolases"/>
    <property type="match status" value="1"/>
</dbReference>
<dbReference type="VEuPathDB" id="TrichDB:TRFO_07378"/>
<dbReference type="SMART" id="SM00175">
    <property type="entry name" value="RAB"/>
    <property type="match status" value="1"/>
</dbReference>
<dbReference type="PROSITE" id="PS51420">
    <property type="entry name" value="RHO"/>
    <property type="match status" value="1"/>
</dbReference>
<sequence length="197" mass="22171">METKSKHKVVLIGDPMVGKTAILTRLVKNFFCDSKYTPTVGTNFAEWDAVPNDQQITLHIWDTAGTEQYRSLAPIFYQNAEAAIVCYSQDSHETEKSVVLWIRKFQEEVGNSALIAIAANQKDKKNDDQCESFAEKLSIENGYLYKETSAKTGEGITELFQEVAEQVAMNANPIKHLKVQPKIVPVEKNEQPKKLCC</sequence>
<dbReference type="RefSeq" id="XP_068354954.1">
    <property type="nucleotide sequence ID" value="XM_068493644.1"/>
</dbReference>
<evidence type="ECO:0000313" key="2">
    <source>
        <dbReference type="EMBL" id="OHT01818.1"/>
    </source>
</evidence>
<dbReference type="InterPro" id="IPR001806">
    <property type="entry name" value="Small_GTPase"/>
</dbReference>
<dbReference type="GO" id="GO:0003924">
    <property type="term" value="F:GTPase activity"/>
    <property type="evidence" value="ECO:0007669"/>
    <property type="project" value="InterPro"/>
</dbReference>
<dbReference type="Proteomes" id="UP000179807">
    <property type="component" value="Unassembled WGS sequence"/>
</dbReference>
<organism evidence="2 3">
    <name type="scientific">Tritrichomonas foetus</name>
    <dbReference type="NCBI Taxonomy" id="1144522"/>
    <lineage>
        <taxon>Eukaryota</taxon>
        <taxon>Metamonada</taxon>
        <taxon>Parabasalia</taxon>
        <taxon>Tritrichomonadida</taxon>
        <taxon>Tritrichomonadidae</taxon>
        <taxon>Tritrichomonas</taxon>
    </lineage>
</organism>
<dbReference type="OrthoDB" id="265044at2759"/>
<dbReference type="SMART" id="SM00174">
    <property type="entry name" value="RHO"/>
    <property type="match status" value="1"/>
</dbReference>
<proteinExistence type="predicted"/>
<dbReference type="PANTHER" id="PTHR47978">
    <property type="match status" value="1"/>
</dbReference>
<dbReference type="PROSITE" id="PS51421">
    <property type="entry name" value="RAS"/>
    <property type="match status" value="1"/>
</dbReference>
<dbReference type="SMART" id="SM00173">
    <property type="entry name" value="RAS"/>
    <property type="match status" value="1"/>
</dbReference>
<reference evidence="2" key="1">
    <citation type="submission" date="2016-10" db="EMBL/GenBank/DDBJ databases">
        <authorList>
            <person name="Benchimol M."/>
            <person name="Almeida L.G."/>
            <person name="Vasconcelos A.T."/>
            <person name="Perreira-Neves A."/>
            <person name="Rosa I.A."/>
            <person name="Tasca T."/>
            <person name="Bogo M.R."/>
            <person name="de Souza W."/>
        </authorList>
    </citation>
    <scope>NUCLEOTIDE SEQUENCE [LARGE SCALE GENOMIC DNA]</scope>
    <source>
        <strain evidence="2">K</strain>
    </source>
</reference>
<gene>
    <name evidence="2" type="primary">rab5A</name>
    <name evidence="2" type="ORF">TRFO_07378</name>
</gene>
<name>A0A1J4JSU6_9EUKA</name>
<accession>A0A1J4JSU6</accession>
<dbReference type="PROSITE" id="PS51419">
    <property type="entry name" value="RAB"/>
    <property type="match status" value="1"/>
</dbReference>
<dbReference type="InterPro" id="IPR027417">
    <property type="entry name" value="P-loop_NTPase"/>
</dbReference>
<dbReference type="PRINTS" id="PR00449">
    <property type="entry name" value="RASTRNSFRMNG"/>
</dbReference>
<dbReference type="Pfam" id="PF00071">
    <property type="entry name" value="Ras"/>
    <property type="match status" value="1"/>
</dbReference>
<dbReference type="GeneID" id="94828348"/>
<evidence type="ECO:0000256" key="1">
    <source>
        <dbReference type="ARBA" id="ARBA00022741"/>
    </source>
</evidence>
<dbReference type="FunFam" id="3.40.50.300:FF:000808">
    <property type="entry name" value="Small GTP-binding protein, putative"/>
    <property type="match status" value="1"/>
</dbReference>
<dbReference type="Gene3D" id="3.40.50.300">
    <property type="entry name" value="P-loop containing nucleotide triphosphate hydrolases"/>
    <property type="match status" value="1"/>
</dbReference>
<keyword evidence="1" id="KW-0547">Nucleotide-binding</keyword>